<comment type="caution">
    <text evidence="2">The sequence shown here is derived from an EMBL/GenBank/DDBJ whole genome shotgun (WGS) entry which is preliminary data.</text>
</comment>
<reference evidence="2 3" key="1">
    <citation type="submission" date="2023-05" db="EMBL/GenBank/DDBJ databases">
        <title>B98-5 Cell Line De Novo Hybrid Assembly: An Optical Mapping Approach.</title>
        <authorList>
            <person name="Kananen K."/>
            <person name="Auerbach J.A."/>
            <person name="Kautto E."/>
            <person name="Blachly J.S."/>
        </authorList>
    </citation>
    <scope>NUCLEOTIDE SEQUENCE [LARGE SCALE GENOMIC DNA]</scope>
    <source>
        <strain evidence="2">B95-8</strain>
        <tissue evidence="2">Cell line</tissue>
    </source>
</reference>
<dbReference type="EMBL" id="JASSZA010000008">
    <property type="protein sequence ID" value="KAK2104640.1"/>
    <property type="molecule type" value="Genomic_DNA"/>
</dbReference>
<sequence>MPELAGRGRGRPGGGGGAGLSHQGPLSKSVPKPFGVTHSTLCLLPRHPTARAQP</sequence>
<gene>
    <name evidence="2" type="ORF">P7K49_018496</name>
</gene>
<keyword evidence="3" id="KW-1185">Reference proteome</keyword>
<evidence type="ECO:0000313" key="3">
    <source>
        <dbReference type="Proteomes" id="UP001266305"/>
    </source>
</evidence>
<dbReference type="Proteomes" id="UP001266305">
    <property type="component" value="Unassembled WGS sequence"/>
</dbReference>
<proteinExistence type="predicted"/>
<protein>
    <submittedName>
        <fullName evidence="2">Uncharacterized protein</fullName>
    </submittedName>
</protein>
<feature type="region of interest" description="Disordered" evidence="1">
    <location>
        <begin position="1"/>
        <end position="54"/>
    </location>
</feature>
<evidence type="ECO:0000256" key="1">
    <source>
        <dbReference type="SAM" id="MobiDB-lite"/>
    </source>
</evidence>
<accession>A0ABQ9V6H8</accession>
<feature type="non-terminal residue" evidence="2">
    <location>
        <position position="54"/>
    </location>
</feature>
<evidence type="ECO:0000313" key="2">
    <source>
        <dbReference type="EMBL" id="KAK2104640.1"/>
    </source>
</evidence>
<organism evidence="2 3">
    <name type="scientific">Saguinus oedipus</name>
    <name type="common">Cotton-top tamarin</name>
    <name type="synonym">Oedipomidas oedipus</name>
    <dbReference type="NCBI Taxonomy" id="9490"/>
    <lineage>
        <taxon>Eukaryota</taxon>
        <taxon>Metazoa</taxon>
        <taxon>Chordata</taxon>
        <taxon>Craniata</taxon>
        <taxon>Vertebrata</taxon>
        <taxon>Euteleostomi</taxon>
        <taxon>Mammalia</taxon>
        <taxon>Eutheria</taxon>
        <taxon>Euarchontoglires</taxon>
        <taxon>Primates</taxon>
        <taxon>Haplorrhini</taxon>
        <taxon>Platyrrhini</taxon>
        <taxon>Cebidae</taxon>
        <taxon>Callitrichinae</taxon>
        <taxon>Saguinus</taxon>
    </lineage>
</organism>
<name>A0ABQ9V6H8_SAGOE</name>